<dbReference type="SMART" id="SM00353">
    <property type="entry name" value="HLH"/>
    <property type="match status" value="1"/>
</dbReference>
<accession>A0A9W9YZA8</accession>
<protein>
    <recommendedName>
        <fullName evidence="1">BHLH domain-containing protein</fullName>
    </recommendedName>
</protein>
<evidence type="ECO:0000313" key="3">
    <source>
        <dbReference type="Proteomes" id="UP001163046"/>
    </source>
</evidence>
<dbReference type="Pfam" id="PF00010">
    <property type="entry name" value="HLH"/>
    <property type="match status" value="1"/>
</dbReference>
<dbReference type="SUPFAM" id="SSF47459">
    <property type="entry name" value="HLH, helix-loop-helix DNA-binding domain"/>
    <property type="match status" value="1"/>
</dbReference>
<organism evidence="2 3">
    <name type="scientific">Desmophyllum pertusum</name>
    <dbReference type="NCBI Taxonomy" id="174260"/>
    <lineage>
        <taxon>Eukaryota</taxon>
        <taxon>Metazoa</taxon>
        <taxon>Cnidaria</taxon>
        <taxon>Anthozoa</taxon>
        <taxon>Hexacorallia</taxon>
        <taxon>Scleractinia</taxon>
        <taxon>Caryophylliina</taxon>
        <taxon>Caryophylliidae</taxon>
        <taxon>Desmophyllum</taxon>
    </lineage>
</organism>
<gene>
    <name evidence="2" type="ORF">OS493_019701</name>
</gene>
<proteinExistence type="predicted"/>
<dbReference type="PROSITE" id="PS50888">
    <property type="entry name" value="BHLH"/>
    <property type="match status" value="1"/>
</dbReference>
<feature type="domain" description="BHLH" evidence="1">
    <location>
        <begin position="293"/>
        <end position="345"/>
    </location>
</feature>
<evidence type="ECO:0000259" key="1">
    <source>
        <dbReference type="PROSITE" id="PS50888"/>
    </source>
</evidence>
<dbReference type="AlphaFoldDB" id="A0A9W9YZA8"/>
<name>A0A9W9YZA8_9CNID</name>
<reference evidence="2" key="1">
    <citation type="submission" date="2023-01" db="EMBL/GenBank/DDBJ databases">
        <title>Genome assembly of the deep-sea coral Lophelia pertusa.</title>
        <authorList>
            <person name="Herrera S."/>
            <person name="Cordes E."/>
        </authorList>
    </citation>
    <scope>NUCLEOTIDE SEQUENCE</scope>
    <source>
        <strain evidence="2">USNM1676648</strain>
        <tissue evidence="2">Polyp</tissue>
    </source>
</reference>
<keyword evidence="3" id="KW-1185">Reference proteome</keyword>
<dbReference type="OrthoDB" id="1919336at2759"/>
<dbReference type="GO" id="GO:0046983">
    <property type="term" value="F:protein dimerization activity"/>
    <property type="evidence" value="ECO:0007669"/>
    <property type="project" value="InterPro"/>
</dbReference>
<dbReference type="Proteomes" id="UP001163046">
    <property type="component" value="Unassembled WGS sequence"/>
</dbReference>
<dbReference type="InterPro" id="IPR011598">
    <property type="entry name" value="bHLH_dom"/>
</dbReference>
<dbReference type="EMBL" id="MU826837">
    <property type="protein sequence ID" value="KAJ7372257.1"/>
    <property type="molecule type" value="Genomic_DNA"/>
</dbReference>
<dbReference type="Gene3D" id="4.10.280.10">
    <property type="entry name" value="Helix-loop-helix DNA-binding domain"/>
    <property type="match status" value="1"/>
</dbReference>
<dbReference type="InterPro" id="IPR036638">
    <property type="entry name" value="HLH_DNA-bd_sf"/>
</dbReference>
<evidence type="ECO:0000313" key="2">
    <source>
        <dbReference type="EMBL" id="KAJ7372257.1"/>
    </source>
</evidence>
<comment type="caution">
    <text evidence="2">The sequence shown here is derived from an EMBL/GenBank/DDBJ whole genome shotgun (WGS) entry which is preliminary data.</text>
</comment>
<sequence length="492" mass="54776">MAGQTDSEFRSVAITETSRNVQYNFRSSPIPFECPDTILSTPLSSTMPHTVRMESNSRVFTPIPFQSRVSTPYPVIDSVSTVSTGKDWSGPSPESRMFSPSWGFESTIHIGQQFQGTLFPMATSNSHTVHHYAFPQTWHHAVTPQNFSGYNLQSNDVWYGDSSLIEGLGPVDVGSDVIEQDSKVTSSTEVSPWKPEMVLPPVSELLNISHGNLKCLNERFSPEEAASADETCLQFNLQCSAMPIKPKQAVTITDMKEARTQTPWKLKKHKSVPEAANMQNKTNVKPRRIADTFTYIQQKSIQRERERAIRDELQHLSTMLPTNLKNSRSSKKEILETAIGHIMQLQENIREAYLQKGLKTEDLKAILQDNTMFSLSQNCFDVTDQQNDAALISDESSSLQSTPELTIDENLPATCSSASPISELNSQGSEDVEEISTKTLQNVNTDMHVNHVKRPMNAFLCSASSIARISRRCTQAGIIERSAQSLLNTGGR</sequence>